<dbReference type="AlphaFoldDB" id="A0A317ZFR9"/>
<dbReference type="PANTHER" id="PTHR42899">
    <property type="entry name" value="SPERMATOGENESIS-ASSOCIATED PROTEIN 20"/>
    <property type="match status" value="1"/>
</dbReference>
<keyword evidence="3" id="KW-1185">Reference proteome</keyword>
<dbReference type="PANTHER" id="PTHR42899:SF1">
    <property type="entry name" value="SPERMATOGENESIS-ASSOCIATED PROTEIN 20"/>
    <property type="match status" value="1"/>
</dbReference>
<dbReference type="Proteomes" id="UP000247099">
    <property type="component" value="Unassembled WGS sequence"/>
</dbReference>
<dbReference type="InterPro" id="IPR024705">
    <property type="entry name" value="Ssp411"/>
</dbReference>
<dbReference type="SUPFAM" id="SSF48208">
    <property type="entry name" value="Six-hairpin glycosidases"/>
    <property type="match status" value="1"/>
</dbReference>
<dbReference type="InterPro" id="IPR008928">
    <property type="entry name" value="6-hairpin_glycosidase_sf"/>
</dbReference>
<accession>A0A317ZFR9</accession>
<dbReference type="CDD" id="cd02955">
    <property type="entry name" value="SSP411"/>
    <property type="match status" value="1"/>
</dbReference>
<evidence type="ECO:0000259" key="1">
    <source>
        <dbReference type="Pfam" id="PF03190"/>
    </source>
</evidence>
<gene>
    <name evidence="2" type="ORF">DDZ13_14085</name>
</gene>
<proteinExistence type="predicted"/>
<evidence type="ECO:0000313" key="3">
    <source>
        <dbReference type="Proteomes" id="UP000247099"/>
    </source>
</evidence>
<dbReference type="InterPro" id="IPR036249">
    <property type="entry name" value="Thioredoxin-like_sf"/>
</dbReference>
<dbReference type="SUPFAM" id="SSF52833">
    <property type="entry name" value="Thioredoxin-like"/>
    <property type="match status" value="1"/>
</dbReference>
<dbReference type="Gene3D" id="3.40.30.10">
    <property type="entry name" value="Glutaredoxin"/>
    <property type="match status" value="1"/>
</dbReference>
<organism evidence="2 3">
    <name type="scientific">Coraliomargarita sinensis</name>
    <dbReference type="NCBI Taxonomy" id="2174842"/>
    <lineage>
        <taxon>Bacteria</taxon>
        <taxon>Pseudomonadati</taxon>
        <taxon>Verrucomicrobiota</taxon>
        <taxon>Opitutia</taxon>
        <taxon>Puniceicoccales</taxon>
        <taxon>Coraliomargaritaceae</taxon>
        <taxon>Coraliomargarita</taxon>
    </lineage>
</organism>
<dbReference type="PIRSF" id="PIRSF006402">
    <property type="entry name" value="UCP006402_thioredoxin"/>
    <property type="match status" value="1"/>
</dbReference>
<sequence>MTGAFHKFFKENKMQNQLSRENSLYLQQHATNPVEWYPWGEAALEAAEASGKPLLVSIGYSACHWCHVMAHECFEDNYIAGLMNKHFICVKVDREERPDVDQVYMEAVQMIQQQGGWPLNVFCLPDGRPFFGGTYFPPEDRGNGLIPWPQLLMRIVDYYKRSKGELIENADSIQKNIMANTQAAATGGASSEWEPQVLVAAAHGICGNHDDRYGGFGDAPKFPPSMALNFLRALRRSAAVESAGALADRIDEVTHTTLRALAHGGIYDQIGGGFARYSVDAHWLIPHFEKMLYDNALLIEAFTRAWLDNQSPLYAAVVEETVGWLDREMSAKEGGFYAALDADSEGEEGKYYVWTPEEVDAVLGPSLAREVRTAYNITNKGNFENATTNPALVEADFAVREKLKTARSQLLAHREAERVPPGKDTKISTFWNALMIRALADAGFYFDRPEWLERAVKAAEFLWKEVIEETGGGLNLHAVYYEGKGAQVDGFLHDYGTVADAFLVIASKIDWLQPGQSRLWQERARQCVDAALDKFRDPHMAGCFFTAEGVETPVTRRKEWFDNATPAGNSVLMHALSGLYALTGDGKYAGEFQSTLPAYADYAAKVAAGVAHALEAVASDAIGVAVIKVRPSADLTALRRAIAGKPWRRCFIRQVAEGDLPADYQLCVGTQCQPPTNDLDEMTESF</sequence>
<evidence type="ECO:0000313" key="2">
    <source>
        <dbReference type="EMBL" id="PXA03043.1"/>
    </source>
</evidence>
<dbReference type="Pfam" id="PF03190">
    <property type="entry name" value="Thioredox_DsbH"/>
    <property type="match status" value="1"/>
</dbReference>
<dbReference type="InParanoid" id="A0A317ZFR9"/>
<name>A0A317ZFR9_9BACT</name>
<feature type="domain" description="Spermatogenesis-associated protein 20-like TRX" evidence="1">
    <location>
        <begin position="15"/>
        <end position="177"/>
    </location>
</feature>
<dbReference type="GO" id="GO:0005975">
    <property type="term" value="P:carbohydrate metabolic process"/>
    <property type="evidence" value="ECO:0007669"/>
    <property type="project" value="InterPro"/>
</dbReference>
<dbReference type="EMBL" id="QHJQ01000013">
    <property type="protein sequence ID" value="PXA03043.1"/>
    <property type="molecule type" value="Genomic_DNA"/>
</dbReference>
<protein>
    <recommendedName>
        <fullName evidence="1">Spermatogenesis-associated protein 20-like TRX domain-containing protein</fullName>
    </recommendedName>
</protein>
<dbReference type="InterPro" id="IPR004879">
    <property type="entry name" value="Ssp411-like_TRX"/>
</dbReference>
<reference evidence="2 3" key="1">
    <citation type="submission" date="2018-05" db="EMBL/GenBank/DDBJ databases">
        <title>Coraliomargarita sinensis sp. nov., isolated from a marine solar saltern.</title>
        <authorList>
            <person name="Zhou L.Y."/>
        </authorList>
    </citation>
    <scope>NUCLEOTIDE SEQUENCE [LARGE SCALE GENOMIC DNA]</scope>
    <source>
        <strain evidence="2 3">WN38</strain>
    </source>
</reference>
<comment type="caution">
    <text evidence="2">The sequence shown here is derived from an EMBL/GenBank/DDBJ whole genome shotgun (WGS) entry which is preliminary data.</text>
</comment>